<feature type="domain" description="Activator of Hsp90 ATPase homologue 1/2-like C-terminal" evidence="2">
    <location>
        <begin position="19"/>
        <end position="148"/>
    </location>
</feature>
<evidence type="ECO:0000313" key="6">
    <source>
        <dbReference type="Proteomes" id="UP001446337"/>
    </source>
</evidence>
<keyword evidence="6" id="KW-1185">Reference proteome</keyword>
<dbReference type="InterPro" id="IPR023393">
    <property type="entry name" value="START-like_dom_sf"/>
</dbReference>
<name>A0A6J5IAM9_ACHDE</name>
<dbReference type="AlphaFoldDB" id="A0A6J5IAM9"/>
<accession>A0A6J5IAM9</accession>
<dbReference type="SUPFAM" id="SSF55961">
    <property type="entry name" value="Bet v1-like"/>
    <property type="match status" value="1"/>
</dbReference>
<evidence type="ECO:0000259" key="2">
    <source>
        <dbReference type="Pfam" id="PF08327"/>
    </source>
</evidence>
<proteinExistence type="inferred from homology"/>
<protein>
    <submittedName>
        <fullName evidence="3">SRPBCC domain-containing protein</fullName>
    </submittedName>
    <submittedName>
        <fullName evidence="4">SRPBCC family protein</fullName>
    </submittedName>
</protein>
<evidence type="ECO:0000313" key="4">
    <source>
        <dbReference type="EMBL" id="XAN17743.1"/>
    </source>
</evidence>
<dbReference type="CDD" id="cd08900">
    <property type="entry name" value="SRPBCC_CalC_Aha1-like_7"/>
    <property type="match status" value="1"/>
</dbReference>
<dbReference type="Gene3D" id="3.30.530.20">
    <property type="match status" value="1"/>
</dbReference>
<gene>
    <name evidence="4" type="ORF">AAIK43_06840</name>
    <name evidence="3" type="ORF">FOC81_15390</name>
</gene>
<organism evidence="3 5">
    <name type="scientific">Achromobacter denitrificans</name>
    <name type="common">Alcaligenes denitrificans</name>
    <dbReference type="NCBI Taxonomy" id="32002"/>
    <lineage>
        <taxon>Bacteria</taxon>
        <taxon>Pseudomonadati</taxon>
        <taxon>Pseudomonadota</taxon>
        <taxon>Betaproteobacteria</taxon>
        <taxon>Burkholderiales</taxon>
        <taxon>Alcaligenaceae</taxon>
        <taxon>Achromobacter</taxon>
    </lineage>
</organism>
<reference evidence="4 6" key="2">
    <citation type="submission" date="2024-05" db="EMBL/GenBank/DDBJ databases">
        <title>Achromobacter denitrificans. BP1, complete genome.</title>
        <authorList>
            <person name="Zhang B."/>
        </authorList>
    </citation>
    <scope>NUCLEOTIDE SEQUENCE [LARGE SCALE GENOMIC DNA]</scope>
    <source>
        <strain evidence="4 6">BP1</strain>
    </source>
</reference>
<dbReference type="Pfam" id="PF08327">
    <property type="entry name" value="AHSA1"/>
    <property type="match status" value="1"/>
</dbReference>
<dbReference type="RefSeq" id="WP_174716529.1">
    <property type="nucleotide sequence ID" value="NZ_CADIKP010000040.1"/>
</dbReference>
<evidence type="ECO:0000256" key="1">
    <source>
        <dbReference type="ARBA" id="ARBA00006817"/>
    </source>
</evidence>
<evidence type="ECO:0000313" key="5">
    <source>
        <dbReference type="Proteomes" id="UP000509782"/>
    </source>
</evidence>
<dbReference type="EMBL" id="CP154792">
    <property type="protein sequence ID" value="XAN17743.1"/>
    <property type="molecule type" value="Genomic_DNA"/>
</dbReference>
<dbReference type="Proteomes" id="UP000509782">
    <property type="component" value="Chromosome"/>
</dbReference>
<evidence type="ECO:0000313" key="3">
    <source>
        <dbReference type="EMBL" id="QKQ47999.1"/>
    </source>
</evidence>
<sequence length="157" mass="17650">MTAPAIEHATFVIERELPASPRDAYRFWSEPRLKQRWTSCHPDWTVLEERLDFRAEGTESKRWRTPEGAEQTYRAAYLDIVPGERIIYAYEMGMGGQRISASLVTVEFTPVGTGTLMRYTEQAALLDGSGAQGRRIGTEAGLDRLAEMIVAGMAELH</sequence>
<comment type="similarity">
    <text evidence="1">Belongs to the AHA1 family.</text>
</comment>
<dbReference type="InterPro" id="IPR013538">
    <property type="entry name" value="ASHA1/2-like_C"/>
</dbReference>
<reference evidence="3 5" key="1">
    <citation type="submission" date="2020-05" db="EMBL/GenBank/DDBJ databases">
        <title>FDA dAtabase for Regulatory Grade micrObial Sequences (FDA-ARGOS): Supporting development and validation of Infectious Disease Dx tests.</title>
        <authorList>
            <person name="Sproer C."/>
            <person name="Gronow S."/>
            <person name="Severitt S."/>
            <person name="Schroder I."/>
            <person name="Tallon L."/>
            <person name="Sadzewicz L."/>
            <person name="Zhao X."/>
            <person name="Vavikolanu K."/>
            <person name="Mehta A."/>
            <person name="Aluvathingal J."/>
            <person name="Nadendla S."/>
            <person name="Myers T."/>
            <person name="Yan Y."/>
            <person name="Sichtig H."/>
        </authorList>
    </citation>
    <scope>NUCLEOTIDE SEQUENCE [LARGE SCALE GENOMIC DNA]</scope>
    <source>
        <strain evidence="3 5">FDAARGOS_787</strain>
    </source>
</reference>
<dbReference type="EMBL" id="CP054569">
    <property type="protein sequence ID" value="QKQ47999.1"/>
    <property type="molecule type" value="Genomic_DNA"/>
</dbReference>
<dbReference type="Proteomes" id="UP001446337">
    <property type="component" value="Chromosome"/>
</dbReference>